<evidence type="ECO:0000256" key="6">
    <source>
        <dbReference type="PIRNR" id="PIRNR002603"/>
    </source>
</evidence>
<keyword evidence="5 6" id="KW-0539">Nucleus</keyword>
<dbReference type="InterPro" id="IPR027253">
    <property type="entry name" value="TEF-5"/>
</dbReference>
<dbReference type="GO" id="GO:0045944">
    <property type="term" value="P:positive regulation of transcription by RNA polymerase II"/>
    <property type="evidence" value="ECO:0007669"/>
    <property type="project" value="InterPro"/>
</dbReference>
<keyword evidence="4 6" id="KW-0804">Transcription</keyword>
<evidence type="ECO:0000256" key="4">
    <source>
        <dbReference type="ARBA" id="ARBA00023163"/>
    </source>
</evidence>
<evidence type="ECO:0000313" key="10">
    <source>
        <dbReference type="Proteomes" id="UP000694891"/>
    </source>
</evidence>
<protein>
    <recommendedName>
        <fullName evidence="6">Transcriptional enhancer factor TEF-5</fullName>
    </recommendedName>
</protein>
<dbReference type="Gene3D" id="6.10.20.40">
    <property type="entry name" value="TEA/ATTS domain"/>
    <property type="match status" value="1"/>
</dbReference>
<dbReference type="PIRSF" id="PIRSF002603">
    <property type="entry name" value="TEF"/>
    <property type="match status" value="1"/>
</dbReference>
<dbReference type="GO" id="GO:0000978">
    <property type="term" value="F:RNA polymerase II cis-regulatory region sequence-specific DNA binding"/>
    <property type="evidence" value="ECO:0007669"/>
    <property type="project" value="TreeGrafter"/>
</dbReference>
<dbReference type="GO" id="GO:0000981">
    <property type="term" value="F:DNA-binding transcription factor activity, RNA polymerase II-specific"/>
    <property type="evidence" value="ECO:0007669"/>
    <property type="project" value="TreeGrafter"/>
</dbReference>
<dbReference type="InterPro" id="IPR016361">
    <property type="entry name" value="TEF_metazoa"/>
</dbReference>
<dbReference type="Pfam" id="PF17725">
    <property type="entry name" value="YBD"/>
    <property type="match status" value="1"/>
</dbReference>
<dbReference type="AlphaFoldDB" id="A0A9Y4JSN5"/>
<feature type="domain" description="TEA" evidence="9">
    <location>
        <begin position="2"/>
        <end position="78"/>
    </location>
</feature>
<dbReference type="RefSeq" id="XP_008278168.1">
    <property type="nucleotide sequence ID" value="XM_008279946.1"/>
</dbReference>
<dbReference type="Pfam" id="PF01285">
    <property type="entry name" value="TEA"/>
    <property type="match status" value="1"/>
</dbReference>
<dbReference type="SMART" id="SM00426">
    <property type="entry name" value="TEA"/>
    <property type="match status" value="1"/>
</dbReference>
<evidence type="ECO:0000313" key="11">
    <source>
        <dbReference type="RefSeq" id="XP_008278168.1"/>
    </source>
</evidence>
<dbReference type="PROSITE" id="PS51088">
    <property type="entry name" value="TEA_2"/>
    <property type="match status" value="1"/>
</dbReference>
<comment type="subcellular location">
    <subcellularLocation>
        <location evidence="1 6">Nucleus</location>
    </subcellularLocation>
</comment>
<keyword evidence="3 6" id="KW-0238">DNA-binding</keyword>
<reference evidence="11" key="1">
    <citation type="submission" date="2025-08" db="UniProtKB">
        <authorList>
            <consortium name="RefSeq"/>
        </authorList>
    </citation>
    <scope>IDENTIFICATION</scope>
</reference>
<feature type="DNA-binding region" description="TEA" evidence="7">
    <location>
        <begin position="2"/>
        <end position="78"/>
    </location>
</feature>
<dbReference type="GO" id="GO:0005667">
    <property type="term" value="C:transcription regulator complex"/>
    <property type="evidence" value="ECO:0007669"/>
    <property type="project" value="TreeGrafter"/>
</dbReference>
<comment type="function">
    <text evidence="6">Transcription factor which plays a key role in the Hippo signaling pathway, a pathway involved in organ size control and tumor suppression by restricting proliferation and promoting apoptosis.</text>
</comment>
<organism evidence="10 11">
    <name type="scientific">Stegastes partitus</name>
    <name type="common">bicolor damselfish</name>
    <dbReference type="NCBI Taxonomy" id="144197"/>
    <lineage>
        <taxon>Eukaryota</taxon>
        <taxon>Metazoa</taxon>
        <taxon>Chordata</taxon>
        <taxon>Craniata</taxon>
        <taxon>Vertebrata</taxon>
        <taxon>Euteleostomi</taxon>
        <taxon>Actinopterygii</taxon>
        <taxon>Neopterygii</taxon>
        <taxon>Teleostei</taxon>
        <taxon>Neoteleostei</taxon>
        <taxon>Acanthomorphata</taxon>
        <taxon>Ovalentaria</taxon>
        <taxon>Pomacentridae</taxon>
        <taxon>Stegastes</taxon>
    </lineage>
</organism>
<dbReference type="PIRSF" id="PIRSF500720">
    <property type="entry name" value="TEF-5"/>
    <property type="match status" value="1"/>
</dbReference>
<evidence type="ECO:0000256" key="3">
    <source>
        <dbReference type="ARBA" id="ARBA00023125"/>
    </source>
</evidence>
<keyword evidence="2 6" id="KW-0805">Transcription regulation</keyword>
<dbReference type="InterPro" id="IPR038096">
    <property type="entry name" value="TEA/ATTS_sf"/>
</dbReference>
<dbReference type="PANTHER" id="PTHR11834">
    <property type="entry name" value="TRANSCRIPTIONAL ENHANCER FACTOR TEF RELATED"/>
    <property type="match status" value="1"/>
</dbReference>
<dbReference type="GO" id="GO:0005634">
    <property type="term" value="C:nucleus"/>
    <property type="evidence" value="ECO:0007669"/>
    <property type="project" value="UniProtKB-SubCell"/>
</dbReference>
<evidence type="ECO:0000256" key="1">
    <source>
        <dbReference type="ARBA" id="ARBA00004123"/>
    </source>
</evidence>
<dbReference type="InterPro" id="IPR000818">
    <property type="entry name" value="TEA/ATTS_dom"/>
</dbReference>
<name>A0A9Y4JSN5_9TELE</name>
<evidence type="ECO:0000256" key="7">
    <source>
        <dbReference type="PROSITE-ProRule" id="PRU00505"/>
    </source>
</evidence>
<dbReference type="CTD" id="794293"/>
<dbReference type="InterPro" id="IPR050937">
    <property type="entry name" value="TEC1_TEAD_TF"/>
</dbReference>
<dbReference type="Proteomes" id="UP000694891">
    <property type="component" value="Unplaced"/>
</dbReference>
<evidence type="ECO:0000256" key="8">
    <source>
        <dbReference type="SAM" id="MobiDB-lite"/>
    </source>
</evidence>
<dbReference type="PROSITE" id="PS00554">
    <property type="entry name" value="TEA_1"/>
    <property type="match status" value="1"/>
</dbReference>
<dbReference type="PANTHER" id="PTHR11834:SF7">
    <property type="entry name" value="TRANSCRIPTIONAL ENHANCER FACTOR TEF-5"/>
    <property type="match status" value="1"/>
</dbReference>
<dbReference type="GO" id="GO:0035329">
    <property type="term" value="P:hippo signaling"/>
    <property type="evidence" value="ECO:0007669"/>
    <property type="project" value="UniProtKB-UniRule"/>
</dbReference>
<dbReference type="Gene3D" id="2.70.50.80">
    <property type="match status" value="1"/>
</dbReference>
<feature type="region of interest" description="Disordered" evidence="8">
    <location>
        <begin position="132"/>
        <end position="173"/>
    </location>
</feature>
<dbReference type="InterPro" id="IPR041086">
    <property type="entry name" value="YBD"/>
</dbReference>
<evidence type="ECO:0000259" key="9">
    <source>
        <dbReference type="PROSITE" id="PS51088"/>
    </source>
</evidence>
<dbReference type="PRINTS" id="PR00065">
    <property type="entry name" value="TEADOMAIN"/>
</dbReference>
<sequence length="406" mass="45772">MDGDAEGVWSPDIEQSFQEALAIYPPCGRRKIILSDEGKMYGRNELIARYIKLRTGKTRTRKQVSSHIQVLARKKVREYQAGIKAMNLDQASKDKALQNMAALSSAQIVSPSMMKNHLPPLPPAPYQPARFWPAPIPGQPGPSQDIKPFAQPPYPSLSGPVPQSIPSYEPLAPPPPPSATAVPVWQDRTIASSKLRMLEYSAFMEVQRDPDNYSKHLFVHIGQTNPSYSDPLLEAVDIRQIYDKFPEKKGGLKELYEKGPQNAFFLVKFWADLNSSGMPDGPGSFYGVSSQYSSIENMTITVSTKVCSFGKQVVEKVETEYARMEGGKCVYRIHRSPMCEYMINFIHKLKHLPEKYMMNSVLENFTILQVVTNRDTQETLLCIAFVFEVSTSEHGAQYHVYRLVKD</sequence>
<accession>A0A9Y4JSN5</accession>
<evidence type="ECO:0000256" key="2">
    <source>
        <dbReference type="ARBA" id="ARBA00023015"/>
    </source>
</evidence>
<evidence type="ECO:0000256" key="5">
    <source>
        <dbReference type="ARBA" id="ARBA00023242"/>
    </source>
</evidence>
<dbReference type="GO" id="GO:0048568">
    <property type="term" value="P:embryonic organ development"/>
    <property type="evidence" value="ECO:0007669"/>
    <property type="project" value="TreeGrafter"/>
</dbReference>
<proteinExistence type="predicted"/>
<keyword evidence="10" id="KW-1185">Reference proteome</keyword>
<dbReference type="FunFam" id="2.70.50.80:FF:000001">
    <property type="entry name" value="Transcriptional enhancer factor TEF-1, putative"/>
    <property type="match status" value="1"/>
</dbReference>
<gene>
    <name evidence="11" type="primary">tead3b</name>
</gene>